<accession>A0ACC3YSW3</accession>
<dbReference type="Proteomes" id="UP000805649">
    <property type="component" value="Unassembled WGS sequence"/>
</dbReference>
<keyword evidence="2" id="KW-1185">Reference proteome</keyword>
<organism evidence="1 2">
    <name type="scientific">Colletotrichum truncatum</name>
    <name type="common">Anthracnose fungus</name>
    <name type="synonym">Colletotrichum capsici</name>
    <dbReference type="NCBI Taxonomy" id="5467"/>
    <lineage>
        <taxon>Eukaryota</taxon>
        <taxon>Fungi</taxon>
        <taxon>Dikarya</taxon>
        <taxon>Ascomycota</taxon>
        <taxon>Pezizomycotina</taxon>
        <taxon>Sordariomycetes</taxon>
        <taxon>Hypocreomycetidae</taxon>
        <taxon>Glomerellales</taxon>
        <taxon>Glomerellaceae</taxon>
        <taxon>Colletotrichum</taxon>
        <taxon>Colletotrichum truncatum species complex</taxon>
    </lineage>
</organism>
<dbReference type="EMBL" id="VUJX02000006">
    <property type="protein sequence ID" value="KAL0935033.1"/>
    <property type="molecule type" value="Genomic_DNA"/>
</dbReference>
<evidence type="ECO:0000313" key="2">
    <source>
        <dbReference type="Proteomes" id="UP000805649"/>
    </source>
</evidence>
<sequence length="80" mass="8582">MPSSNGYTYKSSGTNGQGNHYCARDYGSSSSNQNSYHYSNINGSYYYANPTGSKYYNNGNGGSTFASASGYRTCSGYGKK</sequence>
<proteinExistence type="predicted"/>
<gene>
    <name evidence="1" type="ORF">CTRU02_209624</name>
</gene>
<evidence type="ECO:0000313" key="1">
    <source>
        <dbReference type="EMBL" id="KAL0935033.1"/>
    </source>
</evidence>
<reference evidence="1 2" key="1">
    <citation type="journal article" date="2020" name="Phytopathology">
        <title>Genome Sequence Resources of Colletotrichum truncatum, C. plurivorum, C. musicola, and C. sojae: Four Species Pathogenic to Soybean (Glycine max).</title>
        <authorList>
            <person name="Rogerio F."/>
            <person name="Boufleur T.R."/>
            <person name="Ciampi-Guillardi M."/>
            <person name="Sukno S.A."/>
            <person name="Thon M.R."/>
            <person name="Massola Junior N.S."/>
            <person name="Baroncelli R."/>
        </authorList>
    </citation>
    <scope>NUCLEOTIDE SEQUENCE [LARGE SCALE GENOMIC DNA]</scope>
    <source>
        <strain evidence="1 2">CMES1059</strain>
    </source>
</reference>
<comment type="caution">
    <text evidence="1">The sequence shown here is derived from an EMBL/GenBank/DDBJ whole genome shotgun (WGS) entry which is preliminary data.</text>
</comment>
<protein>
    <submittedName>
        <fullName evidence="1">Uncharacterized protein</fullName>
    </submittedName>
</protein>
<name>A0ACC3YSW3_COLTU</name>